<accession>A0A4R8W670</accession>
<dbReference type="EMBL" id="SOFL01000036">
    <property type="protein sequence ID" value="TFC01146.1"/>
    <property type="molecule type" value="Genomic_DNA"/>
</dbReference>
<evidence type="ECO:0000313" key="1">
    <source>
        <dbReference type="EMBL" id="TFC01146.1"/>
    </source>
</evidence>
<keyword evidence="2" id="KW-1185">Reference proteome</keyword>
<comment type="caution">
    <text evidence="1">The sequence shown here is derived from an EMBL/GenBank/DDBJ whole genome shotgun (WGS) entry which is preliminary data.</text>
</comment>
<dbReference type="AlphaFoldDB" id="A0A4R8W670"/>
<keyword evidence="1" id="KW-0238">DNA-binding</keyword>
<name>A0A4R8W670_9MICO</name>
<sequence>MGLDARTQLTAKFLTQHELAELLRLPERTLEDWRLTRSGTPYLNLGRHVRNDVQDVLAWVQEHRRG</sequence>
<dbReference type="SUPFAM" id="SSF46955">
    <property type="entry name" value="Putative DNA-binding domain"/>
    <property type="match status" value="1"/>
</dbReference>
<reference evidence="1 2" key="1">
    <citation type="submission" date="2019-03" db="EMBL/GenBank/DDBJ databases">
        <title>Genomics of glacier-inhabiting Cryobacterium strains.</title>
        <authorList>
            <person name="Liu Q."/>
            <person name="Xin Y.-H."/>
        </authorList>
    </citation>
    <scope>NUCLEOTIDE SEQUENCE [LARGE SCALE GENOMIC DNA]</scope>
    <source>
        <strain evidence="1 2">RHLS22-1</strain>
    </source>
</reference>
<protein>
    <submittedName>
        <fullName evidence="1">DNA-binding protein</fullName>
    </submittedName>
</protein>
<dbReference type="GO" id="GO:0003677">
    <property type="term" value="F:DNA binding"/>
    <property type="evidence" value="ECO:0007669"/>
    <property type="project" value="UniProtKB-KW"/>
</dbReference>
<dbReference type="Gene3D" id="1.10.10.10">
    <property type="entry name" value="Winged helix-like DNA-binding domain superfamily/Winged helix DNA-binding domain"/>
    <property type="match status" value="1"/>
</dbReference>
<evidence type="ECO:0000313" key="2">
    <source>
        <dbReference type="Proteomes" id="UP000297907"/>
    </source>
</evidence>
<dbReference type="OrthoDB" id="194758at2"/>
<proteinExistence type="predicted"/>
<dbReference type="InterPro" id="IPR009061">
    <property type="entry name" value="DNA-bd_dom_put_sf"/>
</dbReference>
<gene>
    <name evidence="1" type="ORF">E3O42_11030</name>
</gene>
<dbReference type="InterPro" id="IPR036388">
    <property type="entry name" value="WH-like_DNA-bd_sf"/>
</dbReference>
<dbReference type="Proteomes" id="UP000297907">
    <property type="component" value="Unassembled WGS sequence"/>
</dbReference>
<organism evidence="1 2">
    <name type="scientific">Cryobacterium adonitolivorans</name>
    <dbReference type="NCBI Taxonomy" id="1259189"/>
    <lineage>
        <taxon>Bacteria</taxon>
        <taxon>Bacillati</taxon>
        <taxon>Actinomycetota</taxon>
        <taxon>Actinomycetes</taxon>
        <taxon>Micrococcales</taxon>
        <taxon>Microbacteriaceae</taxon>
        <taxon>Cryobacterium</taxon>
    </lineage>
</organism>